<feature type="region of interest" description="Disordered" evidence="1">
    <location>
        <begin position="97"/>
        <end position="123"/>
    </location>
</feature>
<accession>A0A0F7ZUL0</accession>
<dbReference type="EMBL" id="KQ030520">
    <property type="protein sequence ID" value="KJZ75048.1"/>
    <property type="molecule type" value="Genomic_DNA"/>
</dbReference>
<dbReference type="AlphaFoldDB" id="A0A0F7ZUL0"/>
<feature type="compositionally biased region" description="Basic and acidic residues" evidence="1">
    <location>
        <begin position="97"/>
        <end position="106"/>
    </location>
</feature>
<gene>
    <name evidence="2" type="ORF">HIM_05534</name>
</gene>
<sequence>MDWSICEIPRQWPRRADVEQKNTMSLTEKKLQAQAGFVPPAAATNGALSPIFEQPAQSPSFACDSEERDGYSAAKDPRNFFKVLLWQQRVDAAERLAECPDKRDAHNEDDDVNDERDEAPKSGRVITLTDDAIRAALASDDAPSHFDGVPTKCLDEELRRRYQRLQDATDSVAQAVEEKSVVQERIARRSAQAQQVAAGVNMIQQRGLRRNQDSMRQRREREEIYRHVEQHLRGVASRALEAEHHAARHWDELDGLLSAEQRIYSCMRQMALTVGLGDAVHPDEIEEQVMRMSREGEAAADAE</sequence>
<dbReference type="OrthoDB" id="4927739at2759"/>
<reference evidence="2 3" key="1">
    <citation type="journal article" date="2014" name="Genome Biol. Evol.">
        <title>Comparative genomics and transcriptomics analyses reveal divergent lifestyle features of nematode endoparasitic fungus Hirsutella minnesotensis.</title>
        <authorList>
            <person name="Lai Y."/>
            <person name="Liu K."/>
            <person name="Zhang X."/>
            <person name="Zhang X."/>
            <person name="Li K."/>
            <person name="Wang N."/>
            <person name="Shu C."/>
            <person name="Wu Y."/>
            <person name="Wang C."/>
            <person name="Bushley K.E."/>
            <person name="Xiang M."/>
            <person name="Liu X."/>
        </authorList>
    </citation>
    <scope>NUCLEOTIDE SEQUENCE [LARGE SCALE GENOMIC DNA]</scope>
    <source>
        <strain evidence="2 3">3608</strain>
    </source>
</reference>
<evidence type="ECO:0000313" key="2">
    <source>
        <dbReference type="EMBL" id="KJZ75048.1"/>
    </source>
</evidence>
<evidence type="ECO:0000256" key="1">
    <source>
        <dbReference type="SAM" id="MobiDB-lite"/>
    </source>
</evidence>
<evidence type="ECO:0000313" key="3">
    <source>
        <dbReference type="Proteomes" id="UP000054481"/>
    </source>
</evidence>
<keyword evidence="3" id="KW-1185">Reference proteome</keyword>
<proteinExistence type="predicted"/>
<dbReference type="Proteomes" id="UP000054481">
    <property type="component" value="Unassembled WGS sequence"/>
</dbReference>
<protein>
    <submittedName>
        <fullName evidence="2">Uncharacterized protein</fullName>
    </submittedName>
</protein>
<organism evidence="2 3">
    <name type="scientific">Hirsutella minnesotensis 3608</name>
    <dbReference type="NCBI Taxonomy" id="1043627"/>
    <lineage>
        <taxon>Eukaryota</taxon>
        <taxon>Fungi</taxon>
        <taxon>Dikarya</taxon>
        <taxon>Ascomycota</taxon>
        <taxon>Pezizomycotina</taxon>
        <taxon>Sordariomycetes</taxon>
        <taxon>Hypocreomycetidae</taxon>
        <taxon>Hypocreales</taxon>
        <taxon>Ophiocordycipitaceae</taxon>
        <taxon>Hirsutella</taxon>
    </lineage>
</organism>
<name>A0A0F7ZUL0_9HYPO</name>
<feature type="compositionally biased region" description="Acidic residues" evidence="1">
    <location>
        <begin position="107"/>
        <end position="117"/>
    </location>
</feature>